<evidence type="ECO:0000313" key="3">
    <source>
        <dbReference type="Proteomes" id="UP001500902"/>
    </source>
</evidence>
<evidence type="ECO:0000313" key="2">
    <source>
        <dbReference type="EMBL" id="GAA3643478.1"/>
    </source>
</evidence>
<gene>
    <name evidence="2" type="ORF">GCM10022224_002330</name>
</gene>
<keyword evidence="1" id="KW-0732">Signal</keyword>
<reference evidence="3" key="1">
    <citation type="journal article" date="2019" name="Int. J. Syst. Evol. Microbiol.">
        <title>The Global Catalogue of Microorganisms (GCM) 10K type strain sequencing project: providing services to taxonomists for standard genome sequencing and annotation.</title>
        <authorList>
            <consortium name="The Broad Institute Genomics Platform"/>
            <consortium name="The Broad Institute Genome Sequencing Center for Infectious Disease"/>
            <person name="Wu L."/>
            <person name="Ma J."/>
        </authorList>
    </citation>
    <scope>NUCLEOTIDE SEQUENCE [LARGE SCALE GENOMIC DNA]</scope>
    <source>
        <strain evidence="3">JCM 16904</strain>
    </source>
</reference>
<protein>
    <submittedName>
        <fullName evidence="2">Uncharacterized protein</fullName>
    </submittedName>
</protein>
<dbReference type="Pfam" id="PF17957">
    <property type="entry name" value="Big_7"/>
    <property type="match status" value="1"/>
</dbReference>
<name>A0ABP7AY99_9ACTN</name>
<dbReference type="RefSeq" id="WP_344871962.1">
    <property type="nucleotide sequence ID" value="NZ_BAAAZP010000003.1"/>
</dbReference>
<accession>A0ABP7AY99</accession>
<dbReference type="EMBL" id="BAAAZP010000003">
    <property type="protein sequence ID" value="GAA3643478.1"/>
    <property type="molecule type" value="Genomic_DNA"/>
</dbReference>
<proteinExistence type="predicted"/>
<keyword evidence="3" id="KW-1185">Reference proteome</keyword>
<sequence>MALRRFLIALMLAVTGLAIPAPVAAGAALSAGAADASIAAPAVDSLRPAGPLLLRGAASGAARVRVAVQDRVSRLWLRPDGSFGDYHAFPASLDGTAWSHTWSQAVPGEYGVQVTAYDAAGVPDATLPWAPFTVVALPAAGTGAATAAPAAQELLPVRAATTARGLARAGAGVAAVDLAIKNRVTGQWWRADGTWGAHQWHRTRLATPGGPLTEWSFAWTPPQAGEFATQVRTTSADGGTAPAAEWPFTAFTVDAAEPDAVMDPAQAGALPVGRPAEWRGRASDAVGVAAVYVAVQDRASKQWWRADGTWGAYQRHAATLTGPPGDETWSVRDGAPAFTVTGWSYSWTPPRAGDFGMQVTAVDAADQPDLSPSWAPFTAAGGGADTVRPAVEITSPRDGDVLTAGPVRLAGTATDDAAVTAIYVGVMDTATGRWWQQPGGWGTAPRLTPQVTGLGTRHAAWSYVLPQPPSGQYLVHVEAFDAAGNRAEVGGSLPHLRVRYQQGAQRLATLMFGRAQWQAVDPWCAPLRGSIPLGEVASLLGQRGIRAVPTVVVDRTRTGGRYCTKGFADYSTWEDLADLRDRYGWQAISHSRTYPADFAGLTEDAQRSESCGTIPDLEAHGHQRAWGLFAYPNNQYDLAAQRDVVARCFAYGRTYGDGVNTRPGTAWPHFQKTWSFNGGRCNDPALTCASWVSDPKARSHPDNVNNFPPYQSPEALAAFLSGGADQWRALQGYRLLRGRRVNADGAGQWDCTSADWRAHWTNNAESYCLNDFLSALDRVRGATFTDPAGVAEAWGRGRPVTP</sequence>
<feature type="chain" id="PRO_5047204692" evidence="1">
    <location>
        <begin position="28"/>
        <end position="802"/>
    </location>
</feature>
<evidence type="ECO:0000256" key="1">
    <source>
        <dbReference type="SAM" id="SignalP"/>
    </source>
</evidence>
<comment type="caution">
    <text evidence="2">The sequence shown here is derived from an EMBL/GenBank/DDBJ whole genome shotgun (WGS) entry which is preliminary data.</text>
</comment>
<dbReference type="Proteomes" id="UP001500902">
    <property type="component" value="Unassembled WGS sequence"/>
</dbReference>
<dbReference type="Gene3D" id="3.20.20.370">
    <property type="entry name" value="Glycoside hydrolase/deacetylase"/>
    <property type="match status" value="1"/>
</dbReference>
<dbReference type="Gene3D" id="2.60.40.10">
    <property type="entry name" value="Immunoglobulins"/>
    <property type="match status" value="1"/>
</dbReference>
<dbReference type="InterPro" id="IPR013783">
    <property type="entry name" value="Ig-like_fold"/>
</dbReference>
<organism evidence="2 3">
    <name type="scientific">Nonomuraea antimicrobica</name>
    <dbReference type="NCBI Taxonomy" id="561173"/>
    <lineage>
        <taxon>Bacteria</taxon>
        <taxon>Bacillati</taxon>
        <taxon>Actinomycetota</taxon>
        <taxon>Actinomycetes</taxon>
        <taxon>Streptosporangiales</taxon>
        <taxon>Streptosporangiaceae</taxon>
        <taxon>Nonomuraea</taxon>
    </lineage>
</organism>
<feature type="signal peptide" evidence="1">
    <location>
        <begin position="1"/>
        <end position="27"/>
    </location>
</feature>